<evidence type="ECO:0000313" key="3">
    <source>
        <dbReference type="EMBL" id="KAF2756137.1"/>
    </source>
</evidence>
<sequence>MSDPTSAWIRLYQQGGAPLVLCTGLISFAVGIFVGLAVCSEEPPPEPNSLNSTVEWVKCKQRVSGVRQSADAPPRPDGVPKGEPDHLEGWRKFVEISEQRSSRLFG</sequence>
<evidence type="ECO:0000256" key="2">
    <source>
        <dbReference type="SAM" id="Phobius"/>
    </source>
</evidence>
<dbReference type="RefSeq" id="XP_033598588.1">
    <property type="nucleotide sequence ID" value="XM_033747286.1"/>
</dbReference>
<dbReference type="EMBL" id="ML996576">
    <property type="protein sequence ID" value="KAF2756137.1"/>
    <property type="molecule type" value="Genomic_DNA"/>
</dbReference>
<dbReference type="GeneID" id="54488340"/>
<reference evidence="3" key="1">
    <citation type="journal article" date="2020" name="Stud. Mycol.">
        <title>101 Dothideomycetes genomes: a test case for predicting lifestyles and emergence of pathogens.</title>
        <authorList>
            <person name="Haridas S."/>
            <person name="Albert R."/>
            <person name="Binder M."/>
            <person name="Bloem J."/>
            <person name="Labutti K."/>
            <person name="Salamov A."/>
            <person name="Andreopoulos B."/>
            <person name="Baker S."/>
            <person name="Barry K."/>
            <person name="Bills G."/>
            <person name="Bluhm B."/>
            <person name="Cannon C."/>
            <person name="Castanera R."/>
            <person name="Culley D."/>
            <person name="Daum C."/>
            <person name="Ezra D."/>
            <person name="Gonzalez J."/>
            <person name="Henrissat B."/>
            <person name="Kuo A."/>
            <person name="Liang C."/>
            <person name="Lipzen A."/>
            <person name="Lutzoni F."/>
            <person name="Magnuson J."/>
            <person name="Mondo S."/>
            <person name="Nolan M."/>
            <person name="Ohm R."/>
            <person name="Pangilinan J."/>
            <person name="Park H.-J."/>
            <person name="Ramirez L."/>
            <person name="Alfaro M."/>
            <person name="Sun H."/>
            <person name="Tritt A."/>
            <person name="Yoshinaga Y."/>
            <person name="Zwiers L.-H."/>
            <person name="Turgeon B."/>
            <person name="Goodwin S."/>
            <person name="Spatafora J."/>
            <person name="Crous P."/>
            <person name="Grigoriev I."/>
        </authorList>
    </citation>
    <scope>NUCLEOTIDE SEQUENCE</scope>
    <source>
        <strain evidence="3">CBS 121739</strain>
    </source>
</reference>
<feature type="region of interest" description="Disordered" evidence="1">
    <location>
        <begin position="65"/>
        <end position="86"/>
    </location>
</feature>
<evidence type="ECO:0000313" key="4">
    <source>
        <dbReference type="Proteomes" id="UP000799437"/>
    </source>
</evidence>
<evidence type="ECO:0000256" key="1">
    <source>
        <dbReference type="SAM" id="MobiDB-lite"/>
    </source>
</evidence>
<organism evidence="3 4">
    <name type="scientific">Pseudovirgaria hyperparasitica</name>
    <dbReference type="NCBI Taxonomy" id="470096"/>
    <lineage>
        <taxon>Eukaryota</taxon>
        <taxon>Fungi</taxon>
        <taxon>Dikarya</taxon>
        <taxon>Ascomycota</taxon>
        <taxon>Pezizomycotina</taxon>
        <taxon>Dothideomycetes</taxon>
        <taxon>Dothideomycetes incertae sedis</taxon>
        <taxon>Acrospermales</taxon>
        <taxon>Acrospermaceae</taxon>
        <taxon>Pseudovirgaria</taxon>
    </lineage>
</organism>
<keyword evidence="4" id="KW-1185">Reference proteome</keyword>
<proteinExistence type="predicted"/>
<gene>
    <name evidence="3" type="ORF">EJ05DRAFT_502603</name>
</gene>
<feature type="transmembrane region" description="Helical" evidence="2">
    <location>
        <begin position="19"/>
        <end position="38"/>
    </location>
</feature>
<dbReference type="Proteomes" id="UP000799437">
    <property type="component" value="Unassembled WGS sequence"/>
</dbReference>
<dbReference type="AlphaFoldDB" id="A0A6A6W3H1"/>
<keyword evidence="2" id="KW-0472">Membrane</keyword>
<keyword evidence="2" id="KW-1133">Transmembrane helix</keyword>
<name>A0A6A6W3H1_9PEZI</name>
<keyword evidence="2" id="KW-0812">Transmembrane</keyword>
<protein>
    <submittedName>
        <fullName evidence="3">Uncharacterized protein</fullName>
    </submittedName>
</protein>
<accession>A0A6A6W3H1</accession>